<feature type="domain" description="Nitroreductase" evidence="6">
    <location>
        <begin position="10"/>
        <end position="163"/>
    </location>
</feature>
<dbReference type="SUPFAM" id="SSF55469">
    <property type="entry name" value="FMN-dependent nitroreductase-like"/>
    <property type="match status" value="1"/>
</dbReference>
<comment type="caution">
    <text evidence="7">The sequence shown here is derived from an EMBL/GenBank/DDBJ whole genome shotgun (WGS) entry which is preliminary data.</text>
</comment>
<name>A0AAE2YQ79_9PROT</name>
<keyword evidence="2 5" id="KW-0285">Flavoprotein</keyword>
<keyword evidence="4 5" id="KW-0560">Oxidoreductase</keyword>
<keyword evidence="8" id="KW-1185">Reference proteome</keyword>
<comment type="similarity">
    <text evidence="1 5">Belongs to the flavin oxidoreductase frp family.</text>
</comment>
<dbReference type="GO" id="GO:0052873">
    <property type="term" value="F:FMN reductase (NADPH) activity"/>
    <property type="evidence" value="ECO:0007669"/>
    <property type="project" value="UniProtKB-EC"/>
</dbReference>
<dbReference type="CDD" id="cd02146">
    <property type="entry name" value="NfsA-like"/>
    <property type="match status" value="1"/>
</dbReference>
<dbReference type="PIRSF" id="PIRSF005426">
    <property type="entry name" value="Frp"/>
    <property type="match status" value="1"/>
</dbReference>
<dbReference type="Pfam" id="PF00881">
    <property type="entry name" value="Nitroreductase"/>
    <property type="match status" value="1"/>
</dbReference>
<dbReference type="InterPro" id="IPR016446">
    <property type="entry name" value="Flavin_OxRdtase_Frp"/>
</dbReference>
<organism evidence="7 8">
    <name type="scientific">Igneacidithiobacillus copahuensis</name>
    <dbReference type="NCBI Taxonomy" id="2724909"/>
    <lineage>
        <taxon>Bacteria</taxon>
        <taxon>Pseudomonadati</taxon>
        <taxon>Pseudomonadota</taxon>
        <taxon>Acidithiobacillia</taxon>
        <taxon>Acidithiobacillales</taxon>
        <taxon>Acidithiobacillaceae</taxon>
        <taxon>Igneacidithiobacillus</taxon>
    </lineage>
</organism>
<proteinExistence type="inferred from homology"/>
<dbReference type="InterPro" id="IPR029479">
    <property type="entry name" value="Nitroreductase"/>
</dbReference>
<sequence length="245" mass="27198">MNDVFSLLQTHRSIRQFRPEPVADAVVEEIVRCGQAAASSSNIQAYSVIQVDDRDLRAQVAQLAGDQDQIRTAAVFLLFCADLHRAEHICERQGTAFVDGMTEHFLIATIDAALSAQNCVIAAESLGLGTCYIGAVRNHPQEISDLLHIPAQAYPVFGLCLGYPAQDPEVKPRLPLSVVRKKDHYDANSEQDGIAAYDEEMRAYYGQRSSNSKDSSWSQQVAGLVGREARPHMREFLQKRGLNRR</sequence>
<keyword evidence="3 5" id="KW-0288">FMN</keyword>
<evidence type="ECO:0000313" key="8">
    <source>
        <dbReference type="Proteomes" id="UP001197378"/>
    </source>
</evidence>
<dbReference type="EMBL" id="JAAXYO010000107">
    <property type="protein sequence ID" value="MBU2788142.1"/>
    <property type="molecule type" value="Genomic_DNA"/>
</dbReference>
<evidence type="ECO:0000259" key="6">
    <source>
        <dbReference type="Pfam" id="PF00881"/>
    </source>
</evidence>
<dbReference type="EC" id="1.5.1.38" evidence="7"/>
<dbReference type="PANTHER" id="PTHR43425:SF2">
    <property type="entry name" value="OXYGEN-INSENSITIVE NADPH NITROREDUCTASE"/>
    <property type="match status" value="1"/>
</dbReference>
<evidence type="ECO:0000256" key="4">
    <source>
        <dbReference type="ARBA" id="ARBA00023002"/>
    </source>
</evidence>
<accession>A0AAE2YQ79</accession>
<evidence type="ECO:0000313" key="7">
    <source>
        <dbReference type="EMBL" id="MBU2788142.1"/>
    </source>
</evidence>
<dbReference type="AlphaFoldDB" id="A0AAE2YQ79"/>
<protein>
    <submittedName>
        <fullName evidence="7">Oxygen-insensitive NADPH nitroreductase</fullName>
        <ecNumber evidence="7">1.5.1.38</ecNumber>
    </submittedName>
</protein>
<dbReference type="NCBIfam" id="NF008033">
    <property type="entry name" value="PRK10765.1"/>
    <property type="match status" value="1"/>
</dbReference>
<dbReference type="InterPro" id="IPR000415">
    <property type="entry name" value="Nitroreductase-like"/>
</dbReference>
<dbReference type="Gene3D" id="3.40.109.10">
    <property type="entry name" value="NADH Oxidase"/>
    <property type="match status" value="1"/>
</dbReference>
<reference evidence="7" key="1">
    <citation type="journal article" date="2021" name="ISME J.">
        <title>Genomic evolution of the class Acidithiobacillia: deep-branching Proteobacteria living in extreme acidic conditions.</title>
        <authorList>
            <person name="Moya-Beltran A."/>
            <person name="Beard S."/>
            <person name="Rojas-Villalobos C."/>
            <person name="Issotta F."/>
            <person name="Gallardo Y."/>
            <person name="Ulloa R."/>
            <person name="Giaveno A."/>
            <person name="Degli Esposti M."/>
            <person name="Johnson D.B."/>
            <person name="Quatrini R."/>
        </authorList>
    </citation>
    <scope>NUCLEOTIDE SEQUENCE</scope>
    <source>
        <strain evidence="7">VAN18-1</strain>
    </source>
</reference>
<keyword evidence="5" id="KW-0521">NADP</keyword>
<evidence type="ECO:0000256" key="5">
    <source>
        <dbReference type="PIRNR" id="PIRNR005426"/>
    </source>
</evidence>
<dbReference type="PANTHER" id="PTHR43425">
    <property type="entry name" value="OXYGEN-INSENSITIVE NADPH NITROREDUCTASE"/>
    <property type="match status" value="1"/>
</dbReference>
<dbReference type="RefSeq" id="WP_215870724.1">
    <property type="nucleotide sequence ID" value="NZ_JAAXYO010000107.1"/>
</dbReference>
<dbReference type="Proteomes" id="UP001197378">
    <property type="component" value="Unassembled WGS sequence"/>
</dbReference>
<evidence type="ECO:0000256" key="3">
    <source>
        <dbReference type="ARBA" id="ARBA00022643"/>
    </source>
</evidence>
<evidence type="ECO:0000256" key="1">
    <source>
        <dbReference type="ARBA" id="ARBA00008366"/>
    </source>
</evidence>
<gene>
    <name evidence="7" type="primary">nfsA</name>
    <name evidence="7" type="ORF">HFQ13_07980</name>
</gene>
<evidence type="ECO:0000256" key="2">
    <source>
        <dbReference type="ARBA" id="ARBA00022630"/>
    </source>
</evidence>